<dbReference type="InterPro" id="IPR043129">
    <property type="entry name" value="ATPase_NBD"/>
</dbReference>
<dbReference type="PANTHER" id="PTHR14187:SF5">
    <property type="entry name" value="HEAT SHOCK 70 KDA PROTEIN 12A"/>
    <property type="match status" value="1"/>
</dbReference>
<protein>
    <recommendedName>
        <fullName evidence="3">Hsp70 family protein</fullName>
    </recommendedName>
</protein>
<evidence type="ECO:0000313" key="1">
    <source>
        <dbReference type="EMBL" id="KAJ4145515.1"/>
    </source>
</evidence>
<dbReference type="GeneID" id="80891522"/>
<accession>A0A9W8UHT9</accession>
<comment type="caution">
    <text evidence="1">The sequence shown here is derived from an EMBL/GenBank/DDBJ whole genome shotgun (WGS) entry which is preliminary data.</text>
</comment>
<dbReference type="AlphaFoldDB" id="A0A9W8UHT9"/>
<evidence type="ECO:0008006" key="3">
    <source>
        <dbReference type="Google" id="ProtNLM"/>
    </source>
</evidence>
<name>A0A9W8UHT9_AKAMU</name>
<dbReference type="Proteomes" id="UP001144673">
    <property type="component" value="Chromosome 2"/>
</dbReference>
<dbReference type="EMBL" id="JAJHUN010000011">
    <property type="protein sequence ID" value="KAJ4145515.1"/>
    <property type="molecule type" value="Genomic_DNA"/>
</dbReference>
<dbReference type="PANTHER" id="PTHR14187">
    <property type="entry name" value="ALPHA KINASE/ELONGATION FACTOR 2 KINASE"/>
    <property type="match status" value="1"/>
</dbReference>
<sequence>MAERFGDAFTDLDPEQIGPGSAFMDRFEQRKKDFSFSNVIRRVYRIPLFMPDLKHSAKTESYYEKRSSSVLLTFADFKELFNPVVKKIIGLINDQVSPATDQKETPISTIVLVGGFASSPYLRESIQEWCEGNEIRLTTPMSGAWSAVVCGAVLRGLEGSAVREKKCRRHYGYSLGYLYDAGKHSGYDCSKRHVWTSPFDGKSYLSGFIEWQIGKGAKLGKDTEIYSDFSQALSGSMPWTISSTIFSCNLDIAPGTVENPRLETVGHVLYELREEHLASAKKLVRDGKTYYRVALTFNVRLNDDAGHLVYWVMQNGVEIGRADIQMDE</sequence>
<gene>
    <name evidence="1" type="ORF">LMH87_004363</name>
</gene>
<dbReference type="RefSeq" id="XP_056049185.1">
    <property type="nucleotide sequence ID" value="XM_056195570.1"/>
</dbReference>
<dbReference type="Gene3D" id="3.90.640.10">
    <property type="entry name" value="Actin, Chain A, domain 4"/>
    <property type="match status" value="1"/>
</dbReference>
<keyword evidence="2" id="KW-1185">Reference proteome</keyword>
<reference evidence="1" key="1">
    <citation type="journal article" date="2023" name="Access Microbiol">
        <title>De-novo genome assembly for Akanthomyces muscarius, a biocontrol agent of insect agricultural pests.</title>
        <authorList>
            <person name="Erdos Z."/>
            <person name="Studholme D.J."/>
            <person name="Raymond B."/>
            <person name="Sharma M."/>
        </authorList>
    </citation>
    <scope>NUCLEOTIDE SEQUENCE</scope>
    <source>
        <strain evidence="1">Ve6</strain>
    </source>
</reference>
<dbReference type="Gene3D" id="3.30.420.40">
    <property type="match status" value="2"/>
</dbReference>
<dbReference type="SUPFAM" id="SSF53067">
    <property type="entry name" value="Actin-like ATPase domain"/>
    <property type="match status" value="1"/>
</dbReference>
<dbReference type="CDD" id="cd10170">
    <property type="entry name" value="ASKHA_NBD_HSP70"/>
    <property type="match status" value="1"/>
</dbReference>
<dbReference type="KEGG" id="amus:LMH87_004363"/>
<organism evidence="1 2">
    <name type="scientific">Akanthomyces muscarius</name>
    <name type="common">Entomopathogenic fungus</name>
    <name type="synonym">Lecanicillium muscarium</name>
    <dbReference type="NCBI Taxonomy" id="2231603"/>
    <lineage>
        <taxon>Eukaryota</taxon>
        <taxon>Fungi</taxon>
        <taxon>Dikarya</taxon>
        <taxon>Ascomycota</taxon>
        <taxon>Pezizomycotina</taxon>
        <taxon>Sordariomycetes</taxon>
        <taxon>Hypocreomycetidae</taxon>
        <taxon>Hypocreales</taxon>
        <taxon>Cordycipitaceae</taxon>
        <taxon>Akanthomyces</taxon>
    </lineage>
</organism>
<proteinExistence type="predicted"/>
<evidence type="ECO:0000313" key="2">
    <source>
        <dbReference type="Proteomes" id="UP001144673"/>
    </source>
</evidence>